<dbReference type="CDD" id="cd01908">
    <property type="entry name" value="YafJ"/>
    <property type="match status" value="1"/>
</dbReference>
<accession>A0A385SPW6</accession>
<gene>
    <name evidence="3" type="ORF">D4L85_20940</name>
</gene>
<evidence type="ECO:0000259" key="2">
    <source>
        <dbReference type="PROSITE" id="PS51278"/>
    </source>
</evidence>
<dbReference type="GO" id="GO:0016740">
    <property type="term" value="F:transferase activity"/>
    <property type="evidence" value="ECO:0007669"/>
    <property type="project" value="UniProtKB-KW"/>
</dbReference>
<sequence length="284" mass="32095">MCRLMAYLGTPIVIDKLLYQPKNSLVNQSINARELEEPLNGDGFGIGWYVPEVYAEPVTFVSVSPAWSNRNLRNLAPKIRAHCFVAHVRAASVGEVSESNCHPFQYKNLLMMHNGGVENFTRIKRKLREPLNDELYNWIKGQTDSEHIFAYFLNYLFEHHKTIGPEAVIDAFEHTFMTLKKLMAENGIDEAAYLNMVVTNGLFTVGTRYNTSPGEPPLTLYHSEGSRYVVEDGISQMVAPEDDDHAVLVVSEKLTDDATWTLIPENHFVVVDPTLTVRIIPIKA</sequence>
<keyword evidence="3" id="KW-0808">Transferase</keyword>
<dbReference type="RefSeq" id="WP_119756140.1">
    <property type="nucleotide sequence ID" value="NZ_CP032382.1"/>
</dbReference>
<dbReference type="AlphaFoldDB" id="A0A385SPW6"/>
<dbReference type="InterPro" id="IPR029055">
    <property type="entry name" value="Ntn_hydrolases_N"/>
</dbReference>
<dbReference type="InterPro" id="IPR017932">
    <property type="entry name" value="GATase_2_dom"/>
</dbReference>
<feature type="domain" description="Glutamine amidotransferase type-2" evidence="2">
    <location>
        <begin position="2"/>
        <end position="284"/>
    </location>
</feature>
<organism evidence="3 4">
    <name type="scientific">Chryseolinea soli</name>
    <dbReference type="NCBI Taxonomy" id="2321403"/>
    <lineage>
        <taxon>Bacteria</taxon>
        <taxon>Pseudomonadati</taxon>
        <taxon>Bacteroidota</taxon>
        <taxon>Cytophagia</taxon>
        <taxon>Cytophagales</taxon>
        <taxon>Fulvivirgaceae</taxon>
        <taxon>Chryseolinea</taxon>
    </lineage>
</organism>
<evidence type="ECO:0000313" key="3">
    <source>
        <dbReference type="EMBL" id="AYB32892.1"/>
    </source>
</evidence>
<dbReference type="PANTHER" id="PTHR43187">
    <property type="entry name" value="GLUTAMINE AMIDOTRANSFERASE DUG3-RELATED"/>
    <property type="match status" value="1"/>
</dbReference>
<name>A0A385SPW6_9BACT</name>
<dbReference type="SUPFAM" id="SSF56235">
    <property type="entry name" value="N-terminal nucleophile aminohydrolases (Ntn hydrolases)"/>
    <property type="match status" value="1"/>
</dbReference>
<dbReference type="Proteomes" id="UP000266183">
    <property type="component" value="Chromosome"/>
</dbReference>
<dbReference type="Gene3D" id="3.60.20.10">
    <property type="entry name" value="Glutamine Phosphoribosylpyrophosphate, subunit 1, domain 1"/>
    <property type="match status" value="1"/>
</dbReference>
<evidence type="ECO:0000256" key="1">
    <source>
        <dbReference type="ARBA" id="ARBA00022962"/>
    </source>
</evidence>
<dbReference type="PROSITE" id="PS51278">
    <property type="entry name" value="GATASE_TYPE_2"/>
    <property type="match status" value="1"/>
</dbReference>
<proteinExistence type="predicted"/>
<dbReference type="EMBL" id="CP032382">
    <property type="protein sequence ID" value="AYB32892.1"/>
    <property type="molecule type" value="Genomic_DNA"/>
</dbReference>
<dbReference type="Pfam" id="PF13230">
    <property type="entry name" value="GATase_4"/>
    <property type="match status" value="1"/>
</dbReference>
<protein>
    <submittedName>
        <fullName evidence="3">Class II glutamine amidotransferase</fullName>
    </submittedName>
</protein>
<dbReference type="InterPro" id="IPR026869">
    <property type="entry name" value="EgtC-like"/>
</dbReference>
<keyword evidence="4" id="KW-1185">Reference proteome</keyword>
<evidence type="ECO:0000313" key="4">
    <source>
        <dbReference type="Proteomes" id="UP000266183"/>
    </source>
</evidence>
<dbReference type="PANTHER" id="PTHR43187:SF1">
    <property type="entry name" value="GLUTAMINE AMIDOTRANSFERASE DUG3-RELATED"/>
    <property type="match status" value="1"/>
</dbReference>
<keyword evidence="1 3" id="KW-0315">Glutamine amidotransferase</keyword>
<dbReference type="OrthoDB" id="321954at2"/>
<reference evidence="4" key="1">
    <citation type="submission" date="2018-09" db="EMBL/GenBank/DDBJ databases">
        <title>Chryseolinea sp. KIS68-18 isolated from soil.</title>
        <authorList>
            <person name="Weon H.-Y."/>
            <person name="Kwon S.-W."/>
            <person name="Lee S.A."/>
        </authorList>
    </citation>
    <scope>NUCLEOTIDE SEQUENCE [LARGE SCALE GENOMIC DNA]</scope>
    <source>
        <strain evidence="4">KIS68-18</strain>
    </source>
</reference>
<dbReference type="KEGG" id="chk:D4L85_20940"/>
<dbReference type="InterPro" id="IPR052373">
    <property type="entry name" value="Gamma-glu_amide_hydrolase"/>
</dbReference>